<dbReference type="PANTHER" id="PTHR45654">
    <property type="entry name" value="HOMEOBOX-LEUCINE ZIPPER PROTEIN MERISTEM L1"/>
    <property type="match status" value="1"/>
</dbReference>
<gene>
    <name evidence="2" type="ORF">GIB67_005687</name>
</gene>
<dbReference type="PANTHER" id="PTHR45654:SF5">
    <property type="entry name" value="HOMEOBOX-LEUCINE ZIPPER PROTEIN ANTHOCYANINLESS 2-RELATED"/>
    <property type="match status" value="1"/>
</dbReference>
<dbReference type="PROSITE" id="PS50848">
    <property type="entry name" value="START"/>
    <property type="match status" value="1"/>
</dbReference>
<organism evidence="2 3">
    <name type="scientific">Kingdonia uniflora</name>
    <dbReference type="NCBI Taxonomy" id="39325"/>
    <lineage>
        <taxon>Eukaryota</taxon>
        <taxon>Viridiplantae</taxon>
        <taxon>Streptophyta</taxon>
        <taxon>Embryophyta</taxon>
        <taxon>Tracheophyta</taxon>
        <taxon>Spermatophyta</taxon>
        <taxon>Magnoliopsida</taxon>
        <taxon>Ranunculales</taxon>
        <taxon>Circaeasteraceae</taxon>
        <taxon>Kingdonia</taxon>
    </lineage>
</organism>
<proteinExistence type="predicted"/>
<name>A0A7J7NHT8_9MAGN</name>
<dbReference type="EMBL" id="JACGCM010000779">
    <property type="protein sequence ID" value="KAF6166811.1"/>
    <property type="molecule type" value="Genomic_DNA"/>
</dbReference>
<accession>A0A7J7NHT8</accession>
<protein>
    <recommendedName>
        <fullName evidence="1">START domain-containing protein</fullName>
    </recommendedName>
</protein>
<dbReference type="AlphaFoldDB" id="A0A7J7NHT8"/>
<dbReference type="OrthoDB" id="1569773at2759"/>
<feature type="non-terminal residue" evidence="2">
    <location>
        <position position="1"/>
    </location>
</feature>
<dbReference type="InterPro" id="IPR002913">
    <property type="entry name" value="START_lipid-bd_dom"/>
</dbReference>
<dbReference type="SUPFAM" id="SSF55961">
    <property type="entry name" value="Bet v1-like"/>
    <property type="match status" value="1"/>
</dbReference>
<dbReference type="Gene3D" id="3.50.50.100">
    <property type="match status" value="2"/>
</dbReference>
<evidence type="ECO:0000313" key="3">
    <source>
        <dbReference type="Proteomes" id="UP000541444"/>
    </source>
</evidence>
<evidence type="ECO:0000313" key="2">
    <source>
        <dbReference type="EMBL" id="KAF6166811.1"/>
    </source>
</evidence>
<dbReference type="GO" id="GO:0008289">
    <property type="term" value="F:lipid binding"/>
    <property type="evidence" value="ECO:0007669"/>
    <property type="project" value="InterPro"/>
</dbReference>
<feature type="domain" description="START" evidence="1">
    <location>
        <begin position="301"/>
        <end position="365"/>
    </location>
</feature>
<sequence length="365" mass="40767">MHVCAATTYTQPQQQQYRQAFVGGGSSGGDENKTIWVGDLQYWMDESYLNSCFGHTNQVNEIMSSFDIGLSQYATKHLTKCGAHLKKGVVKEVHPKKIVISDGTDVPIWPAENVIEEDPVLSVMGPMSPYGLLVWYIGVGSSDFVKSLNLPKSQGGRYVSGFVYHKMSLFWCALLSIKQFLIEHYMIGIDEWMCVPSVEDVFAFGDCAGFLEKIGNQVLPALAQVDCTRYAPGIEILSVHVTKLTIPVSIKRNFEQMEEERTKVLIAMEKQMVAKKELETQKKIALAEAEKNAQMHGELQVLSPLAPIREVNFLRFCKQHAEGVWAVVDVSVDMNRDTSNPQTFVSSRRLPSGCVVQDMPNGYSK</sequence>
<dbReference type="Proteomes" id="UP000541444">
    <property type="component" value="Unassembled WGS sequence"/>
</dbReference>
<dbReference type="SUPFAM" id="SSF51905">
    <property type="entry name" value="FAD/NAD(P)-binding domain"/>
    <property type="match status" value="1"/>
</dbReference>
<dbReference type="Pfam" id="PF01852">
    <property type="entry name" value="START"/>
    <property type="match status" value="1"/>
</dbReference>
<comment type="caution">
    <text evidence="2">The sequence shown here is derived from an EMBL/GenBank/DDBJ whole genome shotgun (WGS) entry which is preliminary data.</text>
</comment>
<evidence type="ECO:0000259" key="1">
    <source>
        <dbReference type="PROSITE" id="PS50848"/>
    </source>
</evidence>
<reference evidence="2 3" key="1">
    <citation type="journal article" date="2020" name="IScience">
        <title>Genome Sequencing of the Endangered Kingdonia uniflora (Circaeasteraceae, Ranunculales) Reveals Potential Mechanisms of Evolutionary Specialization.</title>
        <authorList>
            <person name="Sun Y."/>
            <person name="Deng T."/>
            <person name="Zhang A."/>
            <person name="Moore M.J."/>
            <person name="Landis J.B."/>
            <person name="Lin N."/>
            <person name="Zhang H."/>
            <person name="Zhang X."/>
            <person name="Huang J."/>
            <person name="Zhang X."/>
            <person name="Sun H."/>
            <person name="Wang H."/>
        </authorList>
    </citation>
    <scope>NUCLEOTIDE SEQUENCE [LARGE SCALE GENOMIC DNA]</scope>
    <source>
        <strain evidence="2">TB1705</strain>
        <tissue evidence="2">Leaf</tissue>
    </source>
</reference>
<keyword evidence="3" id="KW-1185">Reference proteome</keyword>
<dbReference type="InterPro" id="IPR036188">
    <property type="entry name" value="FAD/NAD-bd_sf"/>
</dbReference>
<dbReference type="InterPro" id="IPR042160">
    <property type="entry name" value="HD-Zip_IV"/>
</dbReference>
<dbReference type="GO" id="GO:0003677">
    <property type="term" value="F:DNA binding"/>
    <property type="evidence" value="ECO:0007669"/>
    <property type="project" value="UniProtKB-KW"/>
</dbReference>